<evidence type="ECO:0000313" key="3">
    <source>
        <dbReference type="Proteomes" id="UP000009096"/>
    </source>
</evidence>
<evidence type="ECO:0000256" key="1">
    <source>
        <dbReference type="SAM" id="MobiDB-lite"/>
    </source>
</evidence>
<organism evidence="2 3">
    <name type="scientific">Gibberella moniliformis (strain M3125 / FGSC 7600)</name>
    <name type="common">Maize ear and stalk rot fungus</name>
    <name type="synonym">Fusarium verticillioides</name>
    <dbReference type="NCBI Taxonomy" id="334819"/>
    <lineage>
        <taxon>Eukaryota</taxon>
        <taxon>Fungi</taxon>
        <taxon>Dikarya</taxon>
        <taxon>Ascomycota</taxon>
        <taxon>Pezizomycotina</taxon>
        <taxon>Sordariomycetes</taxon>
        <taxon>Hypocreomycetidae</taxon>
        <taxon>Hypocreales</taxon>
        <taxon>Nectriaceae</taxon>
        <taxon>Fusarium</taxon>
        <taxon>Fusarium fujikuroi species complex</taxon>
    </lineage>
</organism>
<protein>
    <submittedName>
        <fullName evidence="2">Uncharacterized protein</fullName>
    </submittedName>
</protein>
<feature type="compositionally biased region" description="Polar residues" evidence="1">
    <location>
        <begin position="1"/>
        <end position="18"/>
    </location>
</feature>
<sequence>MSAVPSPTVNGSSAQHQPLRSALKNEDDVDRPCPSSGSLKAVQIAEPESEIQTLEDDSQPTKQFPTNLRRRLSGKPLPSPLPTTPLGLPSATVLLAAGLKRHLLLRTPLRATTMAMATAVNIIVRNYSPRSEIG</sequence>
<dbReference type="Proteomes" id="UP000009096">
    <property type="component" value="Chromosome 2"/>
</dbReference>
<dbReference type="RefSeq" id="XP_018748373.1">
    <property type="nucleotide sequence ID" value="XM_018904524.1"/>
</dbReference>
<accession>W7MBE6</accession>
<reference evidence="2 3" key="1">
    <citation type="journal article" date="2010" name="Nature">
        <title>Comparative genomics reveals mobile pathogenicity chromosomes in Fusarium.</title>
        <authorList>
            <person name="Ma L.J."/>
            <person name="van der Does H.C."/>
            <person name="Borkovich K.A."/>
            <person name="Coleman J.J."/>
            <person name="Daboussi M.J."/>
            <person name="Di Pietro A."/>
            <person name="Dufresne M."/>
            <person name="Freitag M."/>
            <person name="Grabherr M."/>
            <person name="Henrissat B."/>
            <person name="Houterman P.M."/>
            <person name="Kang S."/>
            <person name="Shim W.B."/>
            <person name="Woloshuk C."/>
            <person name="Xie X."/>
            <person name="Xu J.R."/>
            <person name="Antoniw J."/>
            <person name="Baker S.E."/>
            <person name="Bluhm B.H."/>
            <person name="Breakspear A."/>
            <person name="Brown D.W."/>
            <person name="Butchko R.A."/>
            <person name="Chapman S."/>
            <person name="Coulson R."/>
            <person name="Coutinho P.M."/>
            <person name="Danchin E.G."/>
            <person name="Diener A."/>
            <person name="Gale L.R."/>
            <person name="Gardiner D.M."/>
            <person name="Goff S."/>
            <person name="Hammond-Kosack K.E."/>
            <person name="Hilburn K."/>
            <person name="Hua-Van A."/>
            <person name="Jonkers W."/>
            <person name="Kazan K."/>
            <person name="Kodira C.D."/>
            <person name="Koehrsen M."/>
            <person name="Kumar L."/>
            <person name="Lee Y.H."/>
            <person name="Li L."/>
            <person name="Manners J.M."/>
            <person name="Miranda-Saavedra D."/>
            <person name="Mukherjee M."/>
            <person name="Park G."/>
            <person name="Park J."/>
            <person name="Park S.Y."/>
            <person name="Proctor R.H."/>
            <person name="Regev A."/>
            <person name="Ruiz-Roldan M.C."/>
            <person name="Sain D."/>
            <person name="Sakthikumar S."/>
            <person name="Sykes S."/>
            <person name="Schwartz D.C."/>
            <person name="Turgeon B.G."/>
            <person name="Wapinski I."/>
            <person name="Yoder O."/>
            <person name="Young S."/>
            <person name="Zeng Q."/>
            <person name="Zhou S."/>
            <person name="Galagan J."/>
            <person name="Cuomo C.A."/>
            <person name="Kistler H.C."/>
            <person name="Rep M."/>
        </authorList>
    </citation>
    <scope>NUCLEOTIDE SEQUENCE [LARGE SCALE GENOMIC DNA]</scope>
    <source>
        <strain evidence="3">M3125 / FGSC 7600</strain>
    </source>
</reference>
<dbReference type="KEGG" id="fvr:FVEG_15400"/>
<dbReference type="AlphaFoldDB" id="W7MBE6"/>
<dbReference type="VEuPathDB" id="FungiDB:FVEG_15400"/>
<dbReference type="GeneID" id="30072276"/>
<gene>
    <name evidence="2" type="ORF">FVEG_15400</name>
</gene>
<dbReference type="STRING" id="334819.W7MBE6"/>
<proteinExistence type="predicted"/>
<feature type="region of interest" description="Disordered" evidence="1">
    <location>
        <begin position="1"/>
        <end position="86"/>
    </location>
</feature>
<name>W7MBE6_GIBM7</name>
<evidence type="ECO:0000313" key="2">
    <source>
        <dbReference type="EMBL" id="EWG42182.1"/>
    </source>
</evidence>
<dbReference type="EMBL" id="CM000579">
    <property type="protein sequence ID" value="EWG42182.1"/>
    <property type="molecule type" value="Genomic_DNA"/>
</dbReference>
<keyword evidence="3" id="KW-1185">Reference proteome</keyword>
<dbReference type="EMBL" id="DS022245">
    <property type="protein sequence ID" value="EWG42182.1"/>
    <property type="molecule type" value="Genomic_DNA"/>
</dbReference>
<feature type="compositionally biased region" description="Acidic residues" evidence="1">
    <location>
        <begin position="47"/>
        <end position="58"/>
    </location>
</feature>